<gene>
    <name evidence="3" type="ORF">A2866_06795</name>
</gene>
<feature type="domain" description="AAA" evidence="1">
    <location>
        <begin position="19"/>
        <end position="154"/>
    </location>
</feature>
<evidence type="ECO:0000313" key="3">
    <source>
        <dbReference type="EMBL" id="OGK22158.1"/>
    </source>
</evidence>
<dbReference type="PANTHER" id="PTHR33295">
    <property type="entry name" value="ATPASE"/>
    <property type="match status" value="1"/>
</dbReference>
<evidence type="ECO:0008006" key="5">
    <source>
        <dbReference type="Google" id="ProtNLM"/>
    </source>
</evidence>
<proteinExistence type="predicted"/>
<dbReference type="AlphaFoldDB" id="A0A1F7GT30"/>
<feature type="domain" description="DUF4143" evidence="2">
    <location>
        <begin position="225"/>
        <end position="388"/>
    </location>
</feature>
<evidence type="ECO:0000259" key="1">
    <source>
        <dbReference type="Pfam" id="PF13173"/>
    </source>
</evidence>
<dbReference type="Proteomes" id="UP000177026">
    <property type="component" value="Unassembled WGS sequence"/>
</dbReference>
<dbReference type="InterPro" id="IPR027417">
    <property type="entry name" value="P-loop_NTPase"/>
</dbReference>
<accession>A0A1F7GT30</accession>
<dbReference type="InterPro" id="IPR041682">
    <property type="entry name" value="AAA_14"/>
</dbReference>
<protein>
    <recommendedName>
        <fullName evidence="5">AAA+ ATPase domain-containing protein</fullName>
    </recommendedName>
</protein>
<dbReference type="Gene3D" id="3.40.50.300">
    <property type="entry name" value="P-loop containing nucleotide triphosphate hydrolases"/>
    <property type="match status" value="1"/>
</dbReference>
<dbReference type="Pfam" id="PF13635">
    <property type="entry name" value="DUF4143"/>
    <property type="match status" value="1"/>
</dbReference>
<dbReference type="EMBL" id="MFZI01000005">
    <property type="protein sequence ID" value="OGK22158.1"/>
    <property type="molecule type" value="Genomic_DNA"/>
</dbReference>
<organism evidence="3 4">
    <name type="scientific">Candidatus Roizmanbacteria bacterium RIFCSPHIGHO2_01_FULL_39_8</name>
    <dbReference type="NCBI Taxonomy" id="1802033"/>
    <lineage>
        <taxon>Bacteria</taxon>
        <taxon>Candidatus Roizmaniibacteriota</taxon>
    </lineage>
</organism>
<evidence type="ECO:0000259" key="2">
    <source>
        <dbReference type="Pfam" id="PF13635"/>
    </source>
</evidence>
<reference evidence="3 4" key="1">
    <citation type="journal article" date="2016" name="Nat. Commun.">
        <title>Thousands of microbial genomes shed light on interconnected biogeochemical processes in an aquifer system.</title>
        <authorList>
            <person name="Anantharaman K."/>
            <person name="Brown C.T."/>
            <person name="Hug L.A."/>
            <person name="Sharon I."/>
            <person name="Castelle C.J."/>
            <person name="Probst A.J."/>
            <person name="Thomas B.C."/>
            <person name="Singh A."/>
            <person name="Wilkins M.J."/>
            <person name="Karaoz U."/>
            <person name="Brodie E.L."/>
            <person name="Williams K.H."/>
            <person name="Hubbard S.S."/>
            <person name="Banfield J.F."/>
        </authorList>
    </citation>
    <scope>NUCLEOTIDE SEQUENCE [LARGE SCALE GENOMIC DNA]</scope>
</reference>
<sequence length="437" mass="50707">MEFNRKIIGYLKQWKEKKNRKPLIVRGARQVGKTSAILLFAKKHFDYIVNINLEKTEHKRLFSRESTREEFEKIITTYFDIPLVDGKTILFIDEIQELPYIIRLLRFFWEERPGLHIIAAGSLFEVKLIQQNIPLPVGRIEFAFLNPLNFFEYLEAMGEINLLKYINNFNSKEKIPGGIHDKLINLFNEYVLVGGMPEAVKVYAATKNIQEVNNIYSNLFTSFKDDIYKYSSRASSKYLDFILEQSPLSAGLSITYEKFAGSDYKSRELHNAFDTLSQAMLIYQVRATKSRSLPLIPNQKKPPKLLFLDIGLVNFQMGIQTELLQLKELTSFYQGRIAEQVVGQNLLASFVSSPPNLFYWYKGKGSEAEVDFSLVYKSKIIGIEVKSGKSGRLRSIYEFEKQTRSSKLLRIYSGEFNINKSLISLPFYLMPRWEDFV</sequence>
<name>A0A1F7GT30_9BACT</name>
<dbReference type="SUPFAM" id="SSF52540">
    <property type="entry name" value="P-loop containing nucleoside triphosphate hydrolases"/>
    <property type="match status" value="1"/>
</dbReference>
<dbReference type="Pfam" id="PF13173">
    <property type="entry name" value="AAA_14"/>
    <property type="match status" value="1"/>
</dbReference>
<dbReference type="InterPro" id="IPR025420">
    <property type="entry name" value="DUF4143"/>
</dbReference>
<evidence type="ECO:0000313" key="4">
    <source>
        <dbReference type="Proteomes" id="UP000177026"/>
    </source>
</evidence>
<dbReference type="PANTHER" id="PTHR33295:SF7">
    <property type="entry name" value="ATPASE"/>
    <property type="match status" value="1"/>
</dbReference>
<comment type="caution">
    <text evidence="3">The sequence shown here is derived from an EMBL/GenBank/DDBJ whole genome shotgun (WGS) entry which is preliminary data.</text>
</comment>